<dbReference type="Proteomes" id="UP000663851">
    <property type="component" value="Unassembled WGS sequence"/>
</dbReference>
<keyword evidence="1" id="KW-0862">Zinc</keyword>
<dbReference type="EMBL" id="CAJNYD010002304">
    <property type="protein sequence ID" value="CAF3410339.1"/>
    <property type="molecule type" value="Genomic_DNA"/>
</dbReference>
<feature type="domain" description="SWIM-type" evidence="3">
    <location>
        <begin position="28"/>
        <end position="69"/>
    </location>
</feature>
<dbReference type="EMBL" id="CAJOBS010002924">
    <property type="protein sequence ID" value="CAF4839723.1"/>
    <property type="molecule type" value="Genomic_DNA"/>
</dbReference>
<dbReference type="EMBL" id="CAJOBQ010003066">
    <property type="protein sequence ID" value="CAF4592219.1"/>
    <property type="molecule type" value="Genomic_DNA"/>
</dbReference>
<keyword evidence="1" id="KW-0863">Zinc-finger</keyword>
<dbReference type="EMBL" id="CAJNXB010002238">
    <property type="protein sequence ID" value="CAF3227814.1"/>
    <property type="molecule type" value="Genomic_DNA"/>
</dbReference>
<evidence type="ECO:0000313" key="10">
    <source>
        <dbReference type="EMBL" id="CAF4648675.1"/>
    </source>
</evidence>
<dbReference type="Proteomes" id="UP000663865">
    <property type="component" value="Unassembled WGS sequence"/>
</dbReference>
<keyword evidence="13" id="KW-1185">Reference proteome</keyword>
<dbReference type="InterPro" id="IPR007527">
    <property type="entry name" value="Znf_SWIM"/>
</dbReference>
<dbReference type="EMBL" id="CAJNYV010005134">
    <property type="protein sequence ID" value="CAF3725960.1"/>
    <property type="molecule type" value="Genomic_DNA"/>
</dbReference>
<dbReference type="OrthoDB" id="10046738at2759"/>
<dbReference type="Proteomes" id="UP000663833">
    <property type="component" value="Unassembled WGS sequence"/>
</dbReference>
<evidence type="ECO:0000256" key="1">
    <source>
        <dbReference type="PROSITE-ProRule" id="PRU00325"/>
    </source>
</evidence>
<reference evidence="8" key="1">
    <citation type="submission" date="2021-02" db="EMBL/GenBank/DDBJ databases">
        <authorList>
            <person name="Nowell W R."/>
        </authorList>
    </citation>
    <scope>NUCLEOTIDE SEQUENCE</scope>
</reference>
<accession>A0A820ZWK5</accession>
<gene>
    <name evidence="6" type="ORF">FME351_LOCUS28845</name>
    <name evidence="8" type="ORF">HFQ381_LOCUS31890</name>
    <name evidence="7" type="ORF">KIK155_LOCUS28264</name>
    <name evidence="5" type="ORF">LUA448_LOCUS18441</name>
    <name evidence="4" type="ORF">TIS948_LOCUS13948</name>
    <name evidence="11" type="ORF">TOA249_LOCUS25963</name>
    <name evidence="9" type="ORF">TSG867_LOCUS27280</name>
    <name evidence="10" type="ORF">UJA718_LOCUS33578</name>
</gene>
<evidence type="ECO:0000313" key="9">
    <source>
        <dbReference type="EMBL" id="CAF4592219.1"/>
    </source>
</evidence>
<evidence type="ECO:0000313" key="11">
    <source>
        <dbReference type="EMBL" id="CAF4839723.1"/>
    </source>
</evidence>
<evidence type="ECO:0000313" key="6">
    <source>
        <dbReference type="EMBL" id="CAF3717748.1"/>
    </source>
</evidence>
<evidence type="ECO:0000313" key="12">
    <source>
        <dbReference type="Proteomes" id="UP000663851"/>
    </source>
</evidence>
<dbReference type="PROSITE" id="PS50966">
    <property type="entry name" value="ZF_SWIM"/>
    <property type="match status" value="1"/>
</dbReference>
<dbReference type="Proteomes" id="UP000663873">
    <property type="component" value="Unassembled WGS sequence"/>
</dbReference>
<evidence type="ECO:0000313" key="7">
    <source>
        <dbReference type="EMBL" id="CAF3725960.1"/>
    </source>
</evidence>
<evidence type="ECO:0000313" key="13">
    <source>
        <dbReference type="Proteomes" id="UP000663873"/>
    </source>
</evidence>
<dbReference type="EMBL" id="CAJOBO010007014">
    <property type="protein sequence ID" value="CAF4568849.1"/>
    <property type="molecule type" value="Genomic_DNA"/>
</dbReference>
<evidence type="ECO:0000313" key="8">
    <source>
        <dbReference type="EMBL" id="CAF4568849.1"/>
    </source>
</evidence>
<dbReference type="AlphaFoldDB" id="A0A820ZWK5"/>
<keyword evidence="1" id="KW-0479">Metal-binding</keyword>
<sequence>MDVPITYFVCSYQLDRSKQFQYQTLSVATVQFNNEDQDESVNGWFCTCAAGARAIGCCSHITALIWHLGVCRGEVQSTEHQLSASIYLQSIQDYVQYSDIDSTDEEPYNSTTNLSGDD</sequence>
<evidence type="ECO:0000256" key="2">
    <source>
        <dbReference type="SAM" id="MobiDB-lite"/>
    </source>
</evidence>
<dbReference type="Proteomes" id="UP000663838">
    <property type="component" value="Unassembled WGS sequence"/>
</dbReference>
<organism evidence="8 12">
    <name type="scientific">Rotaria socialis</name>
    <dbReference type="NCBI Taxonomy" id="392032"/>
    <lineage>
        <taxon>Eukaryota</taxon>
        <taxon>Metazoa</taxon>
        <taxon>Spiralia</taxon>
        <taxon>Gnathifera</taxon>
        <taxon>Rotifera</taxon>
        <taxon>Eurotatoria</taxon>
        <taxon>Bdelloidea</taxon>
        <taxon>Philodinida</taxon>
        <taxon>Philodinidae</taxon>
        <taxon>Rotaria</taxon>
    </lineage>
</organism>
<dbReference type="GO" id="GO:0008270">
    <property type="term" value="F:zinc ion binding"/>
    <property type="evidence" value="ECO:0007669"/>
    <property type="project" value="UniProtKB-KW"/>
</dbReference>
<dbReference type="EMBL" id="CAJNYU010004004">
    <property type="protein sequence ID" value="CAF3717748.1"/>
    <property type="molecule type" value="Genomic_DNA"/>
</dbReference>
<dbReference type="Proteomes" id="UP000663862">
    <property type="component" value="Unassembled WGS sequence"/>
</dbReference>
<comment type="caution">
    <text evidence="8">The sequence shown here is derived from an EMBL/GenBank/DDBJ whole genome shotgun (WGS) entry which is preliminary data.</text>
</comment>
<name>A0A820ZWK5_9BILA</name>
<evidence type="ECO:0000313" key="5">
    <source>
        <dbReference type="EMBL" id="CAF3410339.1"/>
    </source>
</evidence>
<feature type="compositionally biased region" description="Polar residues" evidence="2">
    <location>
        <begin position="108"/>
        <end position="118"/>
    </location>
</feature>
<evidence type="ECO:0000313" key="4">
    <source>
        <dbReference type="EMBL" id="CAF3227814.1"/>
    </source>
</evidence>
<dbReference type="Proteomes" id="UP000663825">
    <property type="component" value="Unassembled WGS sequence"/>
</dbReference>
<proteinExistence type="predicted"/>
<dbReference type="EMBL" id="CAJOBP010029647">
    <property type="protein sequence ID" value="CAF4648675.1"/>
    <property type="molecule type" value="Genomic_DNA"/>
</dbReference>
<dbReference type="Proteomes" id="UP000663869">
    <property type="component" value="Unassembled WGS sequence"/>
</dbReference>
<evidence type="ECO:0000259" key="3">
    <source>
        <dbReference type="PROSITE" id="PS50966"/>
    </source>
</evidence>
<feature type="region of interest" description="Disordered" evidence="2">
    <location>
        <begin position="99"/>
        <end position="118"/>
    </location>
</feature>
<protein>
    <recommendedName>
        <fullName evidence="3">SWIM-type domain-containing protein</fullName>
    </recommendedName>
</protein>